<comment type="caution">
    <text evidence="5">The sequence shown here is derived from an EMBL/GenBank/DDBJ whole genome shotgun (WGS) entry which is preliminary data.</text>
</comment>
<protein>
    <recommendedName>
        <fullName evidence="7">Endonuclease I</fullName>
    </recommendedName>
</protein>
<evidence type="ECO:0000256" key="1">
    <source>
        <dbReference type="ARBA" id="ARBA00006429"/>
    </source>
</evidence>
<keyword evidence="3" id="KW-0378">Hydrolase</keyword>
<accession>A0A4Q1KP91</accession>
<dbReference type="RefSeq" id="WP_129464801.1">
    <property type="nucleotide sequence ID" value="NZ_SBKQ01000010.1"/>
</dbReference>
<proteinExistence type="inferred from homology"/>
<evidence type="ECO:0000256" key="2">
    <source>
        <dbReference type="ARBA" id="ARBA00022722"/>
    </source>
</evidence>
<keyword evidence="2" id="KW-0540">Nuclease</keyword>
<dbReference type="EMBL" id="SBKQ01000010">
    <property type="protein sequence ID" value="RXR31260.1"/>
    <property type="molecule type" value="Genomic_DNA"/>
</dbReference>
<dbReference type="GO" id="GO:0004518">
    <property type="term" value="F:nuclease activity"/>
    <property type="evidence" value="ECO:0007669"/>
    <property type="project" value="UniProtKB-KW"/>
</dbReference>
<dbReference type="InterPro" id="IPR007346">
    <property type="entry name" value="Endonuclease-I"/>
</dbReference>
<sequence length="344" mass="38908">MKKVFIFITTLFFWYAAEAQVGIGTTTPSVSSALEVRSTSLGVLPPRMTTQERDAIPVTPTAKGLIIFNLDTKVLNLFDGVTWHAIVNHETVSICSENTSYASLLACLQQNYTPSQTLGYNVARDILYSEIDVNPITQELKGIYSDYTVIMDYSTSPDPSVHAFNRGINAEHVFPQSMGASLEPAQSDMFNIFPSKIEVNFSRGNCPFGEIVDADTEVWYYLTQELTTQPTMAIDNYSEKDNETTYPLLTATQQCSFEPSENRKGDIARAVFYFYTIYNSINNNTYPEYANDAFFNSMKTTLLQWHNQDPVDQIEMERNNKIKLYQGNDNPFIIDATLAERLFN</sequence>
<dbReference type="PANTHER" id="PTHR33607:SF2">
    <property type="entry name" value="ENDONUCLEASE-1"/>
    <property type="match status" value="1"/>
</dbReference>
<organism evidence="5 6">
    <name type="scientific">Flavobacterium piscinae</name>
    <dbReference type="NCBI Taxonomy" id="2506424"/>
    <lineage>
        <taxon>Bacteria</taxon>
        <taxon>Pseudomonadati</taxon>
        <taxon>Bacteroidota</taxon>
        <taxon>Flavobacteriia</taxon>
        <taxon>Flavobacteriales</taxon>
        <taxon>Flavobacteriaceae</taxon>
        <taxon>Flavobacterium</taxon>
    </lineage>
</organism>
<evidence type="ECO:0000256" key="3">
    <source>
        <dbReference type="ARBA" id="ARBA00022801"/>
    </source>
</evidence>
<evidence type="ECO:0000256" key="4">
    <source>
        <dbReference type="SAM" id="SignalP"/>
    </source>
</evidence>
<keyword evidence="6" id="KW-1185">Reference proteome</keyword>
<comment type="similarity">
    <text evidence="1">Belongs to the EndA/NucM nuclease family.</text>
</comment>
<evidence type="ECO:0000313" key="5">
    <source>
        <dbReference type="EMBL" id="RXR31260.1"/>
    </source>
</evidence>
<name>A0A4Q1KP91_9FLAO</name>
<dbReference type="PANTHER" id="PTHR33607">
    <property type="entry name" value="ENDONUCLEASE-1"/>
    <property type="match status" value="1"/>
</dbReference>
<reference evidence="6" key="1">
    <citation type="submission" date="2019-01" db="EMBL/GenBank/DDBJ databases">
        <title>Cytophagaceae bacterium strain CAR-16.</title>
        <authorList>
            <person name="Chen W.-M."/>
        </authorList>
    </citation>
    <scope>NUCLEOTIDE SEQUENCE [LARGE SCALE GENOMIC DNA]</scope>
    <source>
        <strain evidence="6">ICH-30</strain>
    </source>
</reference>
<dbReference type="SUPFAM" id="SSF54060">
    <property type="entry name" value="His-Me finger endonucleases"/>
    <property type="match status" value="1"/>
</dbReference>
<evidence type="ECO:0000313" key="6">
    <source>
        <dbReference type="Proteomes" id="UP000289734"/>
    </source>
</evidence>
<feature type="signal peptide" evidence="4">
    <location>
        <begin position="1"/>
        <end position="19"/>
    </location>
</feature>
<keyword evidence="4" id="KW-0732">Signal</keyword>
<dbReference type="AlphaFoldDB" id="A0A4Q1KP91"/>
<dbReference type="GO" id="GO:0016787">
    <property type="term" value="F:hydrolase activity"/>
    <property type="evidence" value="ECO:0007669"/>
    <property type="project" value="UniProtKB-KW"/>
</dbReference>
<dbReference type="Proteomes" id="UP000289734">
    <property type="component" value="Unassembled WGS sequence"/>
</dbReference>
<dbReference type="InterPro" id="IPR044925">
    <property type="entry name" value="His-Me_finger_sf"/>
</dbReference>
<dbReference type="Pfam" id="PF04231">
    <property type="entry name" value="Endonuclease_1"/>
    <property type="match status" value="1"/>
</dbReference>
<evidence type="ECO:0008006" key="7">
    <source>
        <dbReference type="Google" id="ProtNLM"/>
    </source>
</evidence>
<dbReference type="OrthoDB" id="581140at2"/>
<feature type="chain" id="PRO_5020768693" description="Endonuclease I" evidence="4">
    <location>
        <begin position="20"/>
        <end position="344"/>
    </location>
</feature>
<gene>
    <name evidence="5" type="ORF">EQG68_10260</name>
</gene>